<keyword evidence="3" id="KW-0378">Hydrolase</keyword>
<gene>
    <name evidence="3" type="ORF">CUN48_00500</name>
</gene>
<evidence type="ECO:0000259" key="2">
    <source>
        <dbReference type="Pfam" id="PF00535"/>
    </source>
</evidence>
<reference evidence="3 4" key="1">
    <citation type="submission" date="2017-11" db="EMBL/GenBank/DDBJ databases">
        <title>Evolution of Phototrophy in the Chloroflexi Phylum Driven by Horizontal Gene Transfer.</title>
        <authorList>
            <person name="Ward L.M."/>
            <person name="Hemp J."/>
            <person name="Shih P.M."/>
            <person name="Mcglynn S.E."/>
            <person name="Fischer W."/>
        </authorList>
    </citation>
    <scope>NUCLEOTIDE SEQUENCE [LARGE SCALE GENOMIC DNA]</scope>
    <source>
        <strain evidence="3">JP3_7</strain>
    </source>
</reference>
<dbReference type="InterPro" id="IPR001173">
    <property type="entry name" value="Glyco_trans_2-like"/>
</dbReference>
<dbReference type="SUPFAM" id="SSF53448">
    <property type="entry name" value="Nucleotide-diphospho-sugar transferases"/>
    <property type="match status" value="1"/>
</dbReference>
<dbReference type="Proteomes" id="UP000230790">
    <property type="component" value="Unassembled WGS sequence"/>
</dbReference>
<dbReference type="EMBL" id="PGTN01000002">
    <property type="protein sequence ID" value="PJF48979.1"/>
    <property type="molecule type" value="Genomic_DNA"/>
</dbReference>
<dbReference type="AlphaFoldDB" id="A0A2M8QGQ3"/>
<feature type="domain" description="Glycosyltransferase 2-like" evidence="2">
    <location>
        <begin position="47"/>
        <end position="168"/>
    </location>
</feature>
<dbReference type="InterPro" id="IPR029044">
    <property type="entry name" value="Nucleotide-diphossugar_trans"/>
</dbReference>
<dbReference type="Pfam" id="PF00535">
    <property type="entry name" value="Glycos_transf_2"/>
    <property type="match status" value="1"/>
</dbReference>
<evidence type="ECO:0000313" key="4">
    <source>
        <dbReference type="Proteomes" id="UP000230790"/>
    </source>
</evidence>
<sequence length="383" mass="41582">MTLIDAWWLLVAGGLLVGSVHLLVNLAFSGWAARRAKPLGADAPMVSVLVPARNEAHNIEACIRSLLAQDYPNYEVIALDDDSTDATGRILDRLAEQDARLRVIHHRQPLPPGVNGKSRACQCLAEQARGEWLLFVDADTVHRADSIRAGVARALGLNVALFSVIPRQVMKSWGERLFTPAGFALIYNFVSLWRIYLERQPRPFNAAAIGQYLLARRDAYVASGGHGAIRDQILDDVALGKLFKQRGQRIALGDGDWVSCRMYRGFREMVAGFSKNAFSILGGSLAMSAVFVAASVALFLLPLAALIGGALTGEANGGAAATVVLTAANLALVNRRIGQPLWVALLYPLQIVVGLGVLLNSIRWRYTGRTQWKGRLLNSAALR</sequence>
<keyword evidence="1" id="KW-1133">Transmembrane helix</keyword>
<proteinExistence type="predicted"/>
<dbReference type="GO" id="GO:0016787">
    <property type="term" value="F:hydrolase activity"/>
    <property type="evidence" value="ECO:0007669"/>
    <property type="project" value="UniProtKB-KW"/>
</dbReference>
<dbReference type="Gene3D" id="3.90.550.10">
    <property type="entry name" value="Spore Coat Polysaccharide Biosynthesis Protein SpsA, Chain A"/>
    <property type="match status" value="1"/>
</dbReference>
<dbReference type="PANTHER" id="PTHR43646">
    <property type="entry name" value="GLYCOSYLTRANSFERASE"/>
    <property type="match status" value="1"/>
</dbReference>
<evidence type="ECO:0000256" key="1">
    <source>
        <dbReference type="SAM" id="Phobius"/>
    </source>
</evidence>
<organism evidence="3 4">
    <name type="scientific">Candidatus Thermofonsia Clade 3 bacterium</name>
    <dbReference type="NCBI Taxonomy" id="2364212"/>
    <lineage>
        <taxon>Bacteria</taxon>
        <taxon>Bacillati</taxon>
        <taxon>Chloroflexota</taxon>
        <taxon>Candidatus Thermofontia</taxon>
        <taxon>Candidatus Thermofonsia Clade 3</taxon>
    </lineage>
</organism>
<keyword evidence="1" id="KW-0472">Membrane</keyword>
<accession>A0A2M8QGQ3</accession>
<dbReference type="PANTHER" id="PTHR43646:SF3">
    <property type="entry name" value="SLR1566 PROTEIN"/>
    <property type="match status" value="1"/>
</dbReference>
<dbReference type="CDD" id="cd06423">
    <property type="entry name" value="CESA_like"/>
    <property type="match status" value="1"/>
</dbReference>
<feature type="transmembrane region" description="Helical" evidence="1">
    <location>
        <begin position="6"/>
        <end position="28"/>
    </location>
</feature>
<feature type="transmembrane region" description="Helical" evidence="1">
    <location>
        <begin position="277"/>
        <end position="303"/>
    </location>
</feature>
<comment type="caution">
    <text evidence="3">The sequence shown here is derived from an EMBL/GenBank/DDBJ whole genome shotgun (WGS) entry which is preliminary data.</text>
</comment>
<keyword evidence="1" id="KW-0812">Transmembrane</keyword>
<feature type="transmembrane region" description="Helical" evidence="1">
    <location>
        <begin position="315"/>
        <end position="333"/>
    </location>
</feature>
<name>A0A2M8QGQ3_9CHLR</name>
<protein>
    <submittedName>
        <fullName evidence="3">Glycosyl hydrolase</fullName>
    </submittedName>
</protein>
<evidence type="ECO:0000313" key="3">
    <source>
        <dbReference type="EMBL" id="PJF48979.1"/>
    </source>
</evidence>
<feature type="transmembrane region" description="Helical" evidence="1">
    <location>
        <begin position="339"/>
        <end position="359"/>
    </location>
</feature>